<sequence length="245" mass="27289">MRFVRLSILILTVFLISGCVSQTFNIKNKGEAYDVPFIKDAPKAIVIDFTDLRGEKAFVGRVGLAYGKIDAPIPSILTDAIALRLRKEGFNVDKVLISRLGKQEIANILKNNEAKFLLGGGVEYFYFGSMDAIMEAAKGRVDFYVELFDTSGEKIFSQKYSSQSGKWMGFSARTGFPELIEQMLDASAEELFIDKEFLRVVELSNKDNGLVSEIDKLSKLHSSGALSDEEFKKAKSKVLDSQPKK</sequence>
<dbReference type="PROSITE" id="PS51257">
    <property type="entry name" value="PROKAR_LIPOPROTEIN"/>
    <property type="match status" value="1"/>
</dbReference>
<dbReference type="EMBL" id="PCRK01000065">
    <property type="protein sequence ID" value="PIP19431.1"/>
    <property type="molecule type" value="Genomic_DNA"/>
</dbReference>
<organism evidence="1 2">
    <name type="scientific">Candidatus Sherwoodlollariibacterium unditelluris</name>
    <dbReference type="NCBI Taxonomy" id="1974757"/>
    <lineage>
        <taxon>Bacteria</taxon>
        <taxon>Pseudomonadati</taxon>
        <taxon>Candidatus Omnitrophota</taxon>
        <taxon>Candidatus Sherwoodlollariibacterium</taxon>
    </lineage>
</organism>
<name>A0A2G9YLQ0_9BACT</name>
<accession>A0A2G9YLQ0</accession>
<dbReference type="AlphaFoldDB" id="A0A2G9YLQ0"/>
<evidence type="ECO:0000313" key="1">
    <source>
        <dbReference type="EMBL" id="PIP19431.1"/>
    </source>
</evidence>
<dbReference type="Proteomes" id="UP000231292">
    <property type="component" value="Unassembled WGS sequence"/>
</dbReference>
<evidence type="ECO:0008006" key="3">
    <source>
        <dbReference type="Google" id="ProtNLM"/>
    </source>
</evidence>
<gene>
    <name evidence="1" type="ORF">COX41_02925</name>
</gene>
<proteinExistence type="predicted"/>
<protein>
    <recommendedName>
        <fullName evidence="3">SHOCT domain-containing protein</fullName>
    </recommendedName>
</protein>
<evidence type="ECO:0000313" key="2">
    <source>
        <dbReference type="Proteomes" id="UP000231292"/>
    </source>
</evidence>
<comment type="caution">
    <text evidence="1">The sequence shown here is derived from an EMBL/GenBank/DDBJ whole genome shotgun (WGS) entry which is preliminary data.</text>
</comment>
<reference evidence="1 2" key="1">
    <citation type="submission" date="2017-09" db="EMBL/GenBank/DDBJ databases">
        <title>Depth-based differentiation of microbial function through sediment-hosted aquifers and enrichment of novel symbionts in the deep terrestrial subsurface.</title>
        <authorList>
            <person name="Probst A.J."/>
            <person name="Ladd B."/>
            <person name="Jarett J.K."/>
            <person name="Geller-Mcgrath D.E."/>
            <person name="Sieber C.M."/>
            <person name="Emerson J.B."/>
            <person name="Anantharaman K."/>
            <person name="Thomas B.C."/>
            <person name="Malmstrom R."/>
            <person name="Stieglmeier M."/>
            <person name="Klingl A."/>
            <person name="Woyke T."/>
            <person name="Ryan C.M."/>
            <person name="Banfield J.F."/>
        </authorList>
    </citation>
    <scope>NUCLEOTIDE SEQUENCE [LARGE SCALE GENOMIC DNA]</scope>
    <source>
        <strain evidence="1">CG23_combo_of_CG06-09_8_20_14_all_41_10</strain>
    </source>
</reference>